<evidence type="ECO:0000256" key="2">
    <source>
        <dbReference type="ARBA" id="ARBA00022490"/>
    </source>
</evidence>
<accession>A0AAV4D0T6</accession>
<proteinExistence type="predicted"/>
<feature type="domain" description="Katanin p80 subunit C-terminal" evidence="5">
    <location>
        <begin position="67"/>
        <end position="98"/>
    </location>
</feature>
<name>A0AAV4D0T6_9GAST</name>
<gene>
    <name evidence="6" type="ORF">PoB_006418900</name>
</gene>
<evidence type="ECO:0000256" key="1">
    <source>
        <dbReference type="ARBA" id="ARBA00004245"/>
    </source>
</evidence>
<comment type="subcellular location">
    <subcellularLocation>
        <location evidence="1">Cytoplasm</location>
        <location evidence="1">Cytoskeleton</location>
    </subcellularLocation>
</comment>
<evidence type="ECO:0000259" key="5">
    <source>
        <dbReference type="Pfam" id="PF13925"/>
    </source>
</evidence>
<feature type="region of interest" description="Disordered" evidence="4">
    <location>
        <begin position="1"/>
        <end position="38"/>
    </location>
</feature>
<evidence type="ECO:0000313" key="7">
    <source>
        <dbReference type="Proteomes" id="UP000735302"/>
    </source>
</evidence>
<organism evidence="6 7">
    <name type="scientific">Plakobranchus ocellatus</name>
    <dbReference type="NCBI Taxonomy" id="259542"/>
    <lineage>
        <taxon>Eukaryota</taxon>
        <taxon>Metazoa</taxon>
        <taxon>Spiralia</taxon>
        <taxon>Lophotrochozoa</taxon>
        <taxon>Mollusca</taxon>
        <taxon>Gastropoda</taxon>
        <taxon>Heterobranchia</taxon>
        <taxon>Euthyneura</taxon>
        <taxon>Panpulmonata</taxon>
        <taxon>Sacoglossa</taxon>
        <taxon>Placobranchoidea</taxon>
        <taxon>Plakobranchidae</taxon>
        <taxon>Plakobranchus</taxon>
    </lineage>
</organism>
<keyword evidence="2" id="KW-0963">Cytoplasm</keyword>
<dbReference type="GO" id="GO:0005856">
    <property type="term" value="C:cytoskeleton"/>
    <property type="evidence" value="ECO:0007669"/>
    <property type="project" value="UniProtKB-SubCell"/>
</dbReference>
<dbReference type="GO" id="GO:0008017">
    <property type="term" value="F:microtubule binding"/>
    <property type="evidence" value="ECO:0007669"/>
    <property type="project" value="InterPro"/>
</dbReference>
<comment type="caution">
    <text evidence="6">The sequence shown here is derived from an EMBL/GenBank/DDBJ whole genome shotgun (WGS) entry which is preliminary data.</text>
</comment>
<evidence type="ECO:0000256" key="4">
    <source>
        <dbReference type="SAM" id="MobiDB-lite"/>
    </source>
</evidence>
<evidence type="ECO:0000313" key="6">
    <source>
        <dbReference type="EMBL" id="GFO37684.1"/>
    </source>
</evidence>
<dbReference type="InterPro" id="IPR028021">
    <property type="entry name" value="Katanin_C-terminal"/>
</dbReference>
<dbReference type="Pfam" id="PF13925">
    <property type="entry name" value="Katanin_con80"/>
    <property type="match status" value="1"/>
</dbReference>
<protein>
    <submittedName>
        <fullName evidence="6">Katanin p80 wd40 repeat-containing subunit b1</fullName>
    </submittedName>
</protein>
<sequence length="99" mass="10767">MLIIPAPVKASPQAGPSPAQKRESAPVAKTPAKQDKDMIQAEDFLPPERNASKSNLTESDVVENLTKGHQTMMTVLAQRSRNLQVVRAMWTSGNTKVSL</sequence>
<dbReference type="AlphaFoldDB" id="A0AAV4D0T6"/>
<reference evidence="6 7" key="1">
    <citation type="journal article" date="2021" name="Elife">
        <title>Chloroplast acquisition without the gene transfer in kleptoplastic sea slugs, Plakobranchus ocellatus.</title>
        <authorList>
            <person name="Maeda T."/>
            <person name="Takahashi S."/>
            <person name="Yoshida T."/>
            <person name="Shimamura S."/>
            <person name="Takaki Y."/>
            <person name="Nagai Y."/>
            <person name="Toyoda A."/>
            <person name="Suzuki Y."/>
            <person name="Arimoto A."/>
            <person name="Ishii H."/>
            <person name="Satoh N."/>
            <person name="Nishiyama T."/>
            <person name="Hasebe M."/>
            <person name="Maruyama T."/>
            <person name="Minagawa J."/>
            <person name="Obokata J."/>
            <person name="Shigenobu S."/>
        </authorList>
    </citation>
    <scope>NUCLEOTIDE SEQUENCE [LARGE SCALE GENOMIC DNA]</scope>
</reference>
<dbReference type="Proteomes" id="UP000735302">
    <property type="component" value="Unassembled WGS sequence"/>
</dbReference>
<dbReference type="EMBL" id="BLXT01007295">
    <property type="protein sequence ID" value="GFO37684.1"/>
    <property type="molecule type" value="Genomic_DNA"/>
</dbReference>
<keyword evidence="7" id="KW-1185">Reference proteome</keyword>
<evidence type="ECO:0000256" key="3">
    <source>
        <dbReference type="ARBA" id="ARBA00023212"/>
    </source>
</evidence>
<keyword evidence="3" id="KW-0206">Cytoskeleton</keyword>